<reference evidence="3 4" key="1">
    <citation type="journal article" date="2019" name="Emerg. Microbes Infect.">
        <title>Comprehensive subspecies identification of 175 nontuberculous mycobacteria species based on 7547 genomic profiles.</title>
        <authorList>
            <person name="Matsumoto Y."/>
            <person name="Kinjo T."/>
            <person name="Motooka D."/>
            <person name="Nabeya D."/>
            <person name="Jung N."/>
            <person name="Uechi K."/>
            <person name="Horii T."/>
            <person name="Iida T."/>
            <person name="Fujita J."/>
            <person name="Nakamura S."/>
        </authorList>
    </citation>
    <scope>NUCLEOTIDE SEQUENCE [LARGE SCALE GENOMIC DNA]</scope>
    <source>
        <strain evidence="3 4">JCM 12143</strain>
    </source>
</reference>
<evidence type="ECO:0000259" key="2">
    <source>
        <dbReference type="Pfam" id="PF05305"/>
    </source>
</evidence>
<accession>A0AAD1MJR9</accession>
<dbReference type="Pfam" id="PF05305">
    <property type="entry name" value="DUF732"/>
    <property type="match status" value="1"/>
</dbReference>
<feature type="signal peptide" evidence="1">
    <location>
        <begin position="1"/>
        <end position="24"/>
    </location>
</feature>
<evidence type="ECO:0000313" key="3">
    <source>
        <dbReference type="EMBL" id="BBX24254.1"/>
    </source>
</evidence>
<proteinExistence type="predicted"/>
<dbReference type="EMBL" id="AP022564">
    <property type="protein sequence ID" value="BBX24254.1"/>
    <property type="molecule type" value="Genomic_DNA"/>
</dbReference>
<feature type="chain" id="PRO_5042202123" description="DUF732 domain-containing protein" evidence="1">
    <location>
        <begin position="25"/>
        <end position="109"/>
    </location>
</feature>
<keyword evidence="4" id="KW-1185">Reference proteome</keyword>
<sequence length="109" mass="11096">MIAKKFLVAVGLACSITGAAAAQADPDGADNDQAFLASLRQSGITFASEGQAIAAARTVCGLIDNGESGLQVVRELQSDNAALTWDGAAQFAAIAAKAYCPAQLNRPRS</sequence>
<dbReference type="AlphaFoldDB" id="A0AAD1MJR9"/>
<evidence type="ECO:0000256" key="1">
    <source>
        <dbReference type="SAM" id="SignalP"/>
    </source>
</evidence>
<dbReference type="Proteomes" id="UP000467636">
    <property type="component" value="Chromosome"/>
</dbReference>
<gene>
    <name evidence="3" type="ORF">MTER_36650</name>
</gene>
<feature type="domain" description="DUF732" evidence="2">
    <location>
        <begin position="31"/>
        <end position="101"/>
    </location>
</feature>
<protein>
    <recommendedName>
        <fullName evidence="2">DUF732 domain-containing protein</fullName>
    </recommendedName>
</protein>
<organism evidence="3 4">
    <name type="scientific">Mycolicibacter terrae</name>
    <dbReference type="NCBI Taxonomy" id="1788"/>
    <lineage>
        <taxon>Bacteria</taxon>
        <taxon>Bacillati</taxon>
        <taxon>Actinomycetota</taxon>
        <taxon>Actinomycetes</taxon>
        <taxon>Mycobacteriales</taxon>
        <taxon>Mycobacteriaceae</taxon>
        <taxon>Mycolicibacter</taxon>
    </lineage>
</organism>
<keyword evidence="1" id="KW-0732">Signal</keyword>
<evidence type="ECO:0000313" key="4">
    <source>
        <dbReference type="Proteomes" id="UP000467636"/>
    </source>
</evidence>
<dbReference type="InterPro" id="IPR007969">
    <property type="entry name" value="DUF732"/>
</dbReference>
<name>A0AAD1MJR9_9MYCO</name>
<dbReference type="RefSeq" id="WP_085260758.1">
    <property type="nucleotide sequence ID" value="NZ_AP022564.1"/>
</dbReference>